<dbReference type="Proteomes" id="UP001223072">
    <property type="component" value="Unassembled WGS sequence"/>
</dbReference>
<feature type="compositionally biased region" description="Basic and acidic residues" evidence="1">
    <location>
        <begin position="147"/>
        <end position="156"/>
    </location>
</feature>
<proteinExistence type="predicted"/>
<evidence type="ECO:0000313" key="2">
    <source>
        <dbReference type="EMBL" id="MDQ0935283.1"/>
    </source>
</evidence>
<evidence type="ECO:0000256" key="1">
    <source>
        <dbReference type="SAM" id="MobiDB-lite"/>
    </source>
</evidence>
<name>A0ABU0RU14_9ACTN</name>
<dbReference type="EMBL" id="JAUSZS010000007">
    <property type="protein sequence ID" value="MDQ0935283.1"/>
    <property type="molecule type" value="Genomic_DNA"/>
</dbReference>
<feature type="compositionally biased region" description="Basic and acidic residues" evidence="1">
    <location>
        <begin position="84"/>
        <end position="105"/>
    </location>
</feature>
<gene>
    <name evidence="2" type="ORF">QFZ49_005255</name>
</gene>
<sequence>MRGDLAEADRLALLDADLVLGLRQRFALLRLDLPLDGGDDLLRFPFPAVDQQPAWTLGDMPSYDENDQAEEHAQAEGEAPAHVLRQDVRVQRDDRQQRAADRADPEAAVDDEVDPAAVERRDELVDRGVDGRVLASDAEAGEEAEREEPPRREGHRGQRGGGQIDRQGDHEQLLAAEAVGHPAPEEGADAGAGDVQGGRDSGDLTGGDR</sequence>
<feature type="compositionally biased region" description="Basic and acidic residues" evidence="1">
    <location>
        <begin position="117"/>
        <end position="130"/>
    </location>
</feature>
<evidence type="ECO:0000313" key="3">
    <source>
        <dbReference type="Proteomes" id="UP001223072"/>
    </source>
</evidence>
<protein>
    <submittedName>
        <fullName evidence="2">Uncharacterized protein</fullName>
    </submittedName>
</protein>
<organism evidence="2 3">
    <name type="scientific">Streptomyces turgidiscabies</name>
    <dbReference type="NCBI Taxonomy" id="85558"/>
    <lineage>
        <taxon>Bacteria</taxon>
        <taxon>Bacillati</taxon>
        <taxon>Actinomycetota</taxon>
        <taxon>Actinomycetes</taxon>
        <taxon>Kitasatosporales</taxon>
        <taxon>Streptomycetaceae</taxon>
        <taxon>Streptomyces</taxon>
    </lineage>
</organism>
<comment type="caution">
    <text evidence="2">The sequence shown here is derived from an EMBL/GenBank/DDBJ whole genome shotgun (WGS) entry which is preliminary data.</text>
</comment>
<feature type="compositionally biased region" description="Basic and acidic residues" evidence="1">
    <location>
        <begin position="200"/>
        <end position="209"/>
    </location>
</feature>
<reference evidence="2 3" key="1">
    <citation type="submission" date="2023-07" db="EMBL/GenBank/DDBJ databases">
        <title>Comparative genomics of wheat-associated soil bacteria to identify genetic determinants of phenazine resistance.</title>
        <authorList>
            <person name="Mouncey N."/>
        </authorList>
    </citation>
    <scope>NUCLEOTIDE SEQUENCE [LARGE SCALE GENOMIC DNA]</scope>
    <source>
        <strain evidence="2 3">W2I16</strain>
    </source>
</reference>
<keyword evidence="3" id="KW-1185">Reference proteome</keyword>
<accession>A0ABU0RU14</accession>
<feature type="region of interest" description="Disordered" evidence="1">
    <location>
        <begin position="53"/>
        <end position="209"/>
    </location>
</feature>